<dbReference type="GO" id="GO:0046872">
    <property type="term" value="F:metal ion binding"/>
    <property type="evidence" value="ECO:0007669"/>
    <property type="project" value="UniProtKB-KW"/>
</dbReference>
<gene>
    <name evidence="6" type="ORF">ENS31_13750</name>
</gene>
<keyword evidence="2" id="KW-0408">Iron</keyword>
<organism evidence="6">
    <name type="scientific">Ignavibacterium album</name>
    <dbReference type="NCBI Taxonomy" id="591197"/>
    <lineage>
        <taxon>Bacteria</taxon>
        <taxon>Pseudomonadati</taxon>
        <taxon>Ignavibacteriota</taxon>
        <taxon>Ignavibacteria</taxon>
        <taxon>Ignavibacteriales</taxon>
        <taxon>Ignavibacteriaceae</taxon>
        <taxon>Ignavibacterium</taxon>
    </lineage>
</organism>
<keyword evidence="2" id="KW-0479">Metal-binding</keyword>
<evidence type="ECO:0000259" key="4">
    <source>
        <dbReference type="Pfam" id="PF02678"/>
    </source>
</evidence>
<feature type="domain" description="Pirin N-terminal" evidence="4">
    <location>
        <begin position="11"/>
        <end position="120"/>
    </location>
</feature>
<evidence type="ECO:0000313" key="6">
    <source>
        <dbReference type="EMBL" id="HFI92577.1"/>
    </source>
</evidence>
<accession>A0A7V2ZMF1</accession>
<dbReference type="CDD" id="cd02910">
    <property type="entry name" value="cupin_Yhhw_N"/>
    <property type="match status" value="1"/>
</dbReference>
<dbReference type="PANTHER" id="PTHR43212">
    <property type="entry name" value="QUERCETIN 2,3-DIOXYGENASE"/>
    <property type="match status" value="1"/>
</dbReference>
<dbReference type="Pfam" id="PF17954">
    <property type="entry name" value="Pirin_C_2"/>
    <property type="match status" value="1"/>
</dbReference>
<evidence type="ECO:0000259" key="5">
    <source>
        <dbReference type="Pfam" id="PF17954"/>
    </source>
</evidence>
<name>A0A7V2ZMF1_9BACT</name>
<feature type="binding site" evidence="2">
    <location>
        <position position="104"/>
    </location>
    <ligand>
        <name>Fe cation</name>
        <dbReference type="ChEBI" id="CHEBI:24875"/>
    </ligand>
</feature>
<feature type="binding site" evidence="2">
    <location>
        <position position="58"/>
    </location>
    <ligand>
        <name>Fe cation</name>
        <dbReference type="ChEBI" id="CHEBI:24875"/>
    </ligand>
</feature>
<feature type="domain" description="Quercetin 2,3-dioxygenase C-terminal cupin" evidence="5">
    <location>
        <begin position="148"/>
        <end position="232"/>
    </location>
</feature>
<comment type="similarity">
    <text evidence="1 3">Belongs to the pirin family.</text>
</comment>
<comment type="caution">
    <text evidence="6">The sequence shown here is derived from an EMBL/GenBank/DDBJ whole genome shotgun (WGS) entry which is preliminary data.</text>
</comment>
<feature type="binding site" evidence="2">
    <location>
        <position position="60"/>
    </location>
    <ligand>
        <name>Fe cation</name>
        <dbReference type="ChEBI" id="CHEBI:24875"/>
    </ligand>
</feature>
<dbReference type="InterPro" id="IPR014710">
    <property type="entry name" value="RmlC-like_jellyroll"/>
</dbReference>
<dbReference type="SUPFAM" id="SSF51182">
    <property type="entry name" value="RmlC-like cupins"/>
    <property type="match status" value="1"/>
</dbReference>
<reference evidence="6" key="1">
    <citation type="journal article" date="2020" name="mSystems">
        <title>Genome- and Community-Level Interaction Insights into Carbon Utilization and Element Cycling Functions of Hydrothermarchaeota in Hydrothermal Sediment.</title>
        <authorList>
            <person name="Zhou Z."/>
            <person name="Liu Y."/>
            <person name="Xu W."/>
            <person name="Pan J."/>
            <person name="Luo Z.H."/>
            <person name="Li M."/>
        </authorList>
    </citation>
    <scope>NUCLEOTIDE SEQUENCE [LARGE SCALE GENOMIC DNA]</scope>
    <source>
        <strain evidence="6">SpSt-479</strain>
    </source>
</reference>
<dbReference type="EMBL" id="DSUJ01000011">
    <property type="protein sequence ID" value="HFI92577.1"/>
    <property type="molecule type" value="Genomic_DNA"/>
</dbReference>
<evidence type="ECO:0000256" key="2">
    <source>
        <dbReference type="PIRSR" id="PIRSR006232-1"/>
    </source>
</evidence>
<sequence>MNYIIHRSEERGKANYGWLDTKYSFSFARYYDPDKMGFGLLRVLNDDIVLPDSGFGTHPHDNMEIITIILDGQLQHKDSMGNGSVIKKDEVQVMSAGTGITHSEFNPSKTEKVSLLQIWIYPKEENIKPRYDQKAFPREERKNKLTTVASGYNENGSLYIHQNAEIKLGYFDKGNRINYKIREGNGVYLFVIDGHIKTEEEELFRRDAIGIYDTEEFEIDVLENSEFILLEVPMN</sequence>
<dbReference type="InterPro" id="IPR011051">
    <property type="entry name" value="RmlC_Cupin_sf"/>
</dbReference>
<dbReference type="Gene3D" id="2.60.120.10">
    <property type="entry name" value="Jelly Rolls"/>
    <property type="match status" value="2"/>
</dbReference>
<dbReference type="AlphaFoldDB" id="A0A7V2ZMF1"/>
<dbReference type="Pfam" id="PF02678">
    <property type="entry name" value="Pirin"/>
    <property type="match status" value="1"/>
</dbReference>
<evidence type="ECO:0000256" key="3">
    <source>
        <dbReference type="RuleBase" id="RU003457"/>
    </source>
</evidence>
<proteinExistence type="inferred from homology"/>
<protein>
    <submittedName>
        <fullName evidence="6">Pirin family protein</fullName>
    </submittedName>
</protein>
<dbReference type="PIRSF" id="PIRSF006232">
    <property type="entry name" value="Pirin"/>
    <property type="match status" value="1"/>
</dbReference>
<feature type="binding site" evidence="2">
    <location>
        <position position="102"/>
    </location>
    <ligand>
        <name>Fe cation</name>
        <dbReference type="ChEBI" id="CHEBI:24875"/>
    </ligand>
</feature>
<evidence type="ECO:0000256" key="1">
    <source>
        <dbReference type="ARBA" id="ARBA00008416"/>
    </source>
</evidence>
<dbReference type="InterPro" id="IPR003829">
    <property type="entry name" value="Pirin_N_dom"/>
</dbReference>
<dbReference type="InterPro" id="IPR041602">
    <property type="entry name" value="Quercetinase_C"/>
</dbReference>
<comment type="cofactor">
    <cofactor evidence="2">
        <name>Fe cation</name>
        <dbReference type="ChEBI" id="CHEBI:24875"/>
    </cofactor>
    <text evidence="2">Binds 1 Fe cation per subunit.</text>
</comment>
<dbReference type="PANTHER" id="PTHR43212:SF3">
    <property type="entry name" value="QUERCETIN 2,3-DIOXYGENASE"/>
    <property type="match status" value="1"/>
</dbReference>
<dbReference type="InterPro" id="IPR012093">
    <property type="entry name" value="Pirin"/>
</dbReference>